<keyword evidence="3" id="KW-0540">Nuclease</keyword>
<dbReference type="PROSITE" id="PS51327">
    <property type="entry name" value="DICER_DSRBF"/>
    <property type="match status" value="1"/>
</dbReference>
<comment type="cofactor">
    <cofactor evidence="2">
        <name>Mg(2+)</name>
        <dbReference type="ChEBI" id="CHEBI:18420"/>
    </cofactor>
</comment>
<evidence type="ECO:0000256" key="15">
    <source>
        <dbReference type="ARBA" id="ARBA00035116"/>
    </source>
</evidence>
<feature type="domain" description="DRBM" evidence="17">
    <location>
        <begin position="1535"/>
        <end position="1603"/>
    </location>
</feature>
<keyword evidence="12 16" id="KW-0694">RNA-binding</keyword>
<dbReference type="SMART" id="SM00490">
    <property type="entry name" value="HELICc"/>
    <property type="match status" value="1"/>
</dbReference>
<evidence type="ECO:0000256" key="16">
    <source>
        <dbReference type="PROSITE-ProRule" id="PRU00657"/>
    </source>
</evidence>
<keyword evidence="13" id="KW-0943">RNA-mediated gene silencing</keyword>
<feature type="domain" description="RNase III" evidence="18">
    <location>
        <begin position="1352"/>
        <end position="1510"/>
    </location>
</feature>
<dbReference type="PANTHER" id="PTHR14950">
    <property type="entry name" value="DICER-RELATED"/>
    <property type="match status" value="1"/>
</dbReference>
<dbReference type="Gene3D" id="2.170.260.10">
    <property type="entry name" value="paz domain"/>
    <property type="match status" value="1"/>
</dbReference>
<keyword evidence="7" id="KW-0255">Endonuclease</keyword>
<evidence type="ECO:0000259" key="17">
    <source>
        <dbReference type="PROSITE" id="PS50137"/>
    </source>
</evidence>
<evidence type="ECO:0000259" key="20">
    <source>
        <dbReference type="PROSITE" id="PS51192"/>
    </source>
</evidence>
<dbReference type="InterPro" id="IPR038248">
    <property type="entry name" value="Dicer_dimer_sf"/>
</dbReference>
<dbReference type="Gene3D" id="3.30.160.380">
    <property type="entry name" value="Dicer dimerisation domain"/>
    <property type="match status" value="1"/>
</dbReference>
<dbReference type="InterPro" id="IPR005034">
    <property type="entry name" value="Dicer_dimerisation"/>
</dbReference>
<dbReference type="EMBL" id="OV121134">
    <property type="protein sequence ID" value="CAH0552970.1"/>
    <property type="molecule type" value="Genomic_DNA"/>
</dbReference>
<evidence type="ECO:0000256" key="11">
    <source>
        <dbReference type="ARBA" id="ARBA00022842"/>
    </source>
</evidence>
<keyword evidence="11" id="KW-0460">Magnesium</keyword>
<evidence type="ECO:0000313" key="23">
    <source>
        <dbReference type="EMBL" id="CAH0552970.1"/>
    </source>
</evidence>
<evidence type="ECO:0000256" key="6">
    <source>
        <dbReference type="ARBA" id="ARBA00022741"/>
    </source>
</evidence>
<keyword evidence="6" id="KW-0547">Nucleotide-binding</keyword>
<dbReference type="InterPro" id="IPR006935">
    <property type="entry name" value="Helicase/UvrB_N"/>
</dbReference>
<dbReference type="InterPro" id="IPR027417">
    <property type="entry name" value="P-loop_NTPase"/>
</dbReference>
<protein>
    <submittedName>
        <fullName evidence="23">Uncharacterized protein</fullName>
    </submittedName>
</protein>
<dbReference type="FunFam" id="3.40.50.300:FF:000628">
    <property type="entry name" value="Endoribonuclease Dicer"/>
    <property type="match status" value="1"/>
</dbReference>
<dbReference type="InterPro" id="IPR036085">
    <property type="entry name" value="PAZ_dom_sf"/>
</dbReference>
<dbReference type="Pfam" id="PF00271">
    <property type="entry name" value="Helicase_C"/>
    <property type="match status" value="1"/>
</dbReference>
<dbReference type="FunFam" id="1.10.1520.10:FF:000005">
    <property type="entry name" value="Putative endoribonuclease dicer"/>
    <property type="match status" value="1"/>
</dbReference>
<dbReference type="InterPro" id="IPR003100">
    <property type="entry name" value="PAZ_dom"/>
</dbReference>
<dbReference type="PROSITE" id="PS50821">
    <property type="entry name" value="PAZ"/>
    <property type="match status" value="1"/>
</dbReference>
<dbReference type="Pfam" id="PF02170">
    <property type="entry name" value="PAZ"/>
    <property type="match status" value="1"/>
</dbReference>
<dbReference type="GO" id="GO:0004525">
    <property type="term" value="F:ribonuclease III activity"/>
    <property type="evidence" value="ECO:0007669"/>
    <property type="project" value="InterPro"/>
</dbReference>
<dbReference type="InterPro" id="IPR000999">
    <property type="entry name" value="RNase_III_dom"/>
</dbReference>
<dbReference type="CDD" id="cd18034">
    <property type="entry name" value="DEXHc_dicer"/>
    <property type="match status" value="1"/>
</dbReference>
<feature type="domain" description="Helicase ATP-binding" evidence="20">
    <location>
        <begin position="13"/>
        <end position="189"/>
    </location>
</feature>
<dbReference type="SUPFAM" id="SSF69065">
    <property type="entry name" value="RNase III domain-like"/>
    <property type="match status" value="2"/>
</dbReference>
<dbReference type="OrthoDB" id="416741at2759"/>
<dbReference type="GO" id="GO:0030422">
    <property type="term" value="P:siRNA processing"/>
    <property type="evidence" value="ECO:0007669"/>
    <property type="project" value="InterPro"/>
</dbReference>
<dbReference type="GO" id="GO:0006309">
    <property type="term" value="P:apoptotic DNA fragmentation"/>
    <property type="evidence" value="ECO:0007669"/>
    <property type="project" value="TreeGrafter"/>
</dbReference>
<dbReference type="SUPFAM" id="SSF52540">
    <property type="entry name" value="P-loop containing nucleoside triphosphate hydrolases"/>
    <property type="match status" value="1"/>
</dbReference>
<evidence type="ECO:0000256" key="5">
    <source>
        <dbReference type="ARBA" id="ARBA00022737"/>
    </source>
</evidence>
<dbReference type="Pfam" id="PF03368">
    <property type="entry name" value="Dicer_dimer"/>
    <property type="match status" value="1"/>
</dbReference>
<keyword evidence="10" id="KW-0067">ATP-binding</keyword>
<dbReference type="GO" id="GO:0003677">
    <property type="term" value="F:DNA binding"/>
    <property type="evidence" value="ECO:0007669"/>
    <property type="project" value="InterPro"/>
</dbReference>
<dbReference type="GO" id="GO:0004386">
    <property type="term" value="F:helicase activity"/>
    <property type="evidence" value="ECO:0007669"/>
    <property type="project" value="UniProtKB-KW"/>
</dbReference>
<dbReference type="Pfam" id="PF20931">
    <property type="entry name" value="Dicer_platform"/>
    <property type="match status" value="1"/>
</dbReference>
<proteinExistence type="inferred from homology"/>
<keyword evidence="14" id="KW-0464">Manganese</keyword>
<sequence>MDDFIPRNYQIQLMEIALQQNTIIYLPTGSGKTFIALMTLKQLSEPLAKSYSEGGKLSVILVNTVALVDQHAKYFENHTYFKVGRYSGEFNLDFWPREKWYEEYNKFNVIIMTSQILKNLIESNYIDLNKINLLIFDECHHGVSNQPMRQIMMNFQGLTSPPRVLGLTATLLNGNCSPLKAMNEVKTLETTYHAKVATVNGLEVIVGYSTNPKELIHYFDKHMCSSIEMEAITELQKVANVLCSIRLINKKPDKVMNLQRLDENETDMKKLKNLVEDCIKQIQMFGMYGGCIATISYIFQIERIKRTCIDADVMQLLNYVTSVLSYIKKIFENKMKDVEGKDKILKYSSNKVIVLISVFEEFKLNSKEELCGIVFVERRFTAKIVCHILEHLALFDSTFQVKANFMVGMQNNPYSNMKENLFIAKKNKQVIESFIHKEINVICSSSVLEEGVDIPKCTLVIKFDKPTNYRSYIQSKGRARHKLSMFYTLVEKEEGAKYLSTLKQFQDVENILNNYLIGKNMERPQPTQQDLMEMYNENPLPPYYVDGPNSANVNMLSAIALLCQYCQSLPTDGYTVYAPDWYIEKKEKTRVHIMMPTICPIVEPIAGHWMSNAKDAKRAAALRACILLHQCGELDDHLMPKKQEVTEEDVSFLFTHYPAVKEANAGTKNKRRLHKKQVPKCLQGELKSNSMKLYLHIINLSPEFSRKEDINQSTLYDMYSSNLCYGVLSPRALPVICDFPTYVSLGTVNVSVEINKGCVVLTKTDLDDIKEFQYLIFNDVLEVLKPFLIFDNSHESQLLLVVPVNKQYRTIDFDVLRNHFSLKPMYGSLTLDEKLNLDVTQENYLKKIVSPTYRSGTMYVVTEVSYNRNPTSDFPNCSYSNFMEYYKDKHNILVLNKNQPLLLVKALSKRLNLIKPRGEMSKKKRKYEEAVEYLIPELLIKQDIPGELWIQASFLPTILTRIVFLLNVEELRSRIALETRLGQVQVLECSPLKLDEHLLDYDPNIEKKENPVKITIQESTGLSENINFVSKVINKDYSAKRTEAEYPWSDIEEPKDLDRQLNVTIMDIEYYEQFMQKKTPDINSSSPKHVYPALTYNKDFTEVKLGCLQIPFYNQGPDQCDVYKALTAIKANDIVNLERLETLGDSFLKLIATLYITLKFPDFNEGQSTTLKSRIVSNKNLYYLAVKKNLGGIMQYSTLAPKEEWLPPSYCAPSKVQNEILDKNMSYSSLFDVNIPAEEQITGILSLDTVNEINNLETVKENPEELESCLHSVCHFLKHQYIGDKNVADAIEALIGLYFETSGFTGAVKIVEWIGIIPKSERLLDLIKQPSKSPLITSVTDISRFNFMLPEWVKIEKQLDYTFKNRAYLLQALTHGSYSCNRLTRSYETLEFLGDAVLDFLITCHIYESCGFLNPGQLTDLRSALVNNNTFASFVVRLGIQKSLLIMNSQLQGQIDRFVSYMQSRNYVIDDEVVILLDEDDLHLAEYVDVPKILGDIFEALAGAIYLDSNKDLNVVWRVFYKIMYKEIDMFSKNVPKNVIRKLYETQGLYPKFSDATPATGNTTMVALEYMLNGRPKRVFGFGTNKTMAKKAAAKIALRSLNL</sequence>
<keyword evidence="24" id="KW-1185">Reference proteome</keyword>
<dbReference type="SUPFAM" id="SSF101690">
    <property type="entry name" value="PAZ domain"/>
    <property type="match status" value="1"/>
</dbReference>
<evidence type="ECO:0000256" key="3">
    <source>
        <dbReference type="ARBA" id="ARBA00022722"/>
    </source>
</evidence>
<accession>A0A9P0FFY5</accession>
<dbReference type="PROSITE" id="PS51194">
    <property type="entry name" value="HELICASE_CTER"/>
    <property type="match status" value="1"/>
</dbReference>
<name>A0A9P0FFY5_BRAAE</name>
<dbReference type="Pfam" id="PF04851">
    <property type="entry name" value="ResIII"/>
    <property type="match status" value="1"/>
</dbReference>
<feature type="domain" description="Helicase C-terminal" evidence="21">
    <location>
        <begin position="358"/>
        <end position="532"/>
    </location>
</feature>
<dbReference type="InterPro" id="IPR036389">
    <property type="entry name" value="RNase_III_sf"/>
</dbReference>
<reference evidence="23" key="1">
    <citation type="submission" date="2021-12" db="EMBL/GenBank/DDBJ databases">
        <authorList>
            <person name="King R."/>
        </authorList>
    </citation>
    <scope>NUCLEOTIDE SEQUENCE</scope>
</reference>
<dbReference type="Pfam" id="PF20932">
    <property type="entry name" value="Dicer_dsRBD"/>
    <property type="match status" value="1"/>
</dbReference>
<dbReference type="CDD" id="cd15903">
    <property type="entry name" value="Dicer_PBD"/>
    <property type="match status" value="1"/>
</dbReference>
<keyword evidence="4" id="KW-0479">Metal-binding</keyword>
<evidence type="ECO:0000313" key="24">
    <source>
        <dbReference type="Proteomes" id="UP001154078"/>
    </source>
</evidence>
<dbReference type="SMART" id="SM00949">
    <property type="entry name" value="PAZ"/>
    <property type="match status" value="1"/>
</dbReference>
<evidence type="ECO:0000256" key="10">
    <source>
        <dbReference type="ARBA" id="ARBA00022840"/>
    </source>
</evidence>
<dbReference type="InterPro" id="IPR048513">
    <property type="entry name" value="Dicer_PBD"/>
</dbReference>
<evidence type="ECO:0000256" key="12">
    <source>
        <dbReference type="ARBA" id="ARBA00022884"/>
    </source>
</evidence>
<dbReference type="PROSITE" id="PS00517">
    <property type="entry name" value="RNASE_3_1"/>
    <property type="match status" value="1"/>
</dbReference>
<dbReference type="GO" id="GO:0046872">
    <property type="term" value="F:metal ion binding"/>
    <property type="evidence" value="ECO:0007669"/>
    <property type="project" value="UniProtKB-KW"/>
</dbReference>
<dbReference type="SMART" id="SM00535">
    <property type="entry name" value="RIBOc"/>
    <property type="match status" value="2"/>
</dbReference>
<dbReference type="Pfam" id="PF00636">
    <property type="entry name" value="Ribonuclease_3"/>
    <property type="match status" value="2"/>
</dbReference>
<evidence type="ECO:0000259" key="18">
    <source>
        <dbReference type="PROSITE" id="PS50142"/>
    </source>
</evidence>
<dbReference type="Gene3D" id="1.10.1520.10">
    <property type="entry name" value="Ribonuclease III domain"/>
    <property type="match status" value="2"/>
</dbReference>
<evidence type="ECO:0000259" key="21">
    <source>
        <dbReference type="PROSITE" id="PS51194"/>
    </source>
</evidence>
<dbReference type="PROSITE" id="PS50137">
    <property type="entry name" value="DS_RBD"/>
    <property type="match status" value="1"/>
</dbReference>
<evidence type="ECO:0000256" key="9">
    <source>
        <dbReference type="ARBA" id="ARBA00022806"/>
    </source>
</evidence>
<evidence type="ECO:0000256" key="4">
    <source>
        <dbReference type="ARBA" id="ARBA00022723"/>
    </source>
</evidence>
<evidence type="ECO:0000256" key="2">
    <source>
        <dbReference type="ARBA" id="ARBA00001946"/>
    </source>
</evidence>
<dbReference type="CDD" id="cd00593">
    <property type="entry name" value="RIBOc"/>
    <property type="match status" value="2"/>
</dbReference>
<gene>
    <name evidence="23" type="ORF">MELIAE_LOCUS5087</name>
</gene>
<evidence type="ECO:0000256" key="1">
    <source>
        <dbReference type="ARBA" id="ARBA00001936"/>
    </source>
</evidence>
<dbReference type="Gene3D" id="3.40.50.300">
    <property type="entry name" value="P-loop containing nucleotide triphosphate hydrolases"/>
    <property type="match status" value="2"/>
</dbReference>
<dbReference type="InterPro" id="IPR048512">
    <property type="entry name" value="Dicer_platform"/>
</dbReference>
<dbReference type="InterPro" id="IPR044441">
    <property type="entry name" value="DICER_DSRM"/>
</dbReference>
<evidence type="ECO:0000259" key="19">
    <source>
        <dbReference type="PROSITE" id="PS50821"/>
    </source>
</evidence>
<keyword evidence="9" id="KW-0347">Helicase</keyword>
<evidence type="ECO:0000259" key="22">
    <source>
        <dbReference type="PROSITE" id="PS51327"/>
    </source>
</evidence>
<dbReference type="SUPFAM" id="SSF54768">
    <property type="entry name" value="dsRNA-binding domain-like"/>
    <property type="match status" value="1"/>
</dbReference>
<keyword evidence="5" id="KW-0677">Repeat</keyword>
<dbReference type="Gene3D" id="3.30.160.20">
    <property type="match status" value="1"/>
</dbReference>
<dbReference type="SMART" id="SM00487">
    <property type="entry name" value="DEXDc"/>
    <property type="match status" value="1"/>
</dbReference>
<dbReference type="GO" id="GO:0005634">
    <property type="term" value="C:nucleus"/>
    <property type="evidence" value="ECO:0007669"/>
    <property type="project" value="TreeGrafter"/>
</dbReference>
<dbReference type="GO" id="GO:0005737">
    <property type="term" value="C:cytoplasm"/>
    <property type="evidence" value="ECO:0007669"/>
    <property type="project" value="TreeGrafter"/>
</dbReference>
<keyword evidence="8" id="KW-0378">Hydrolase</keyword>
<dbReference type="PANTHER" id="PTHR14950:SF37">
    <property type="entry name" value="ENDORIBONUCLEASE DICER"/>
    <property type="match status" value="1"/>
</dbReference>
<feature type="domain" description="RNase III" evidence="18">
    <location>
        <begin position="1124"/>
        <end position="1303"/>
    </location>
</feature>
<organism evidence="23 24">
    <name type="scientific">Brassicogethes aeneus</name>
    <name type="common">Rape pollen beetle</name>
    <name type="synonym">Meligethes aeneus</name>
    <dbReference type="NCBI Taxonomy" id="1431903"/>
    <lineage>
        <taxon>Eukaryota</taxon>
        <taxon>Metazoa</taxon>
        <taxon>Ecdysozoa</taxon>
        <taxon>Arthropoda</taxon>
        <taxon>Hexapoda</taxon>
        <taxon>Insecta</taxon>
        <taxon>Pterygota</taxon>
        <taxon>Neoptera</taxon>
        <taxon>Endopterygota</taxon>
        <taxon>Coleoptera</taxon>
        <taxon>Polyphaga</taxon>
        <taxon>Cucujiformia</taxon>
        <taxon>Nitidulidae</taxon>
        <taxon>Meligethinae</taxon>
        <taxon>Brassicogethes</taxon>
    </lineage>
</organism>
<dbReference type="GO" id="GO:0031054">
    <property type="term" value="P:pre-miRNA processing"/>
    <property type="evidence" value="ECO:0007669"/>
    <property type="project" value="InterPro"/>
</dbReference>
<feature type="domain" description="PAZ" evidence="19">
    <location>
        <begin position="830"/>
        <end position="943"/>
    </location>
</feature>
<evidence type="ECO:0000256" key="14">
    <source>
        <dbReference type="ARBA" id="ARBA00023211"/>
    </source>
</evidence>
<dbReference type="InterPro" id="IPR014720">
    <property type="entry name" value="dsRBD_dom"/>
</dbReference>
<comment type="similarity">
    <text evidence="15 16">Belongs to the helicase family. Dicer subfamily.</text>
</comment>
<feature type="domain" description="Dicer dsRNA-binding fold" evidence="22">
    <location>
        <begin position="558"/>
        <end position="648"/>
    </location>
</feature>
<dbReference type="GO" id="GO:0003723">
    <property type="term" value="F:RNA binding"/>
    <property type="evidence" value="ECO:0007669"/>
    <property type="project" value="UniProtKB-UniRule"/>
</dbReference>
<evidence type="ECO:0000256" key="8">
    <source>
        <dbReference type="ARBA" id="ARBA00022801"/>
    </source>
</evidence>
<evidence type="ECO:0000256" key="7">
    <source>
        <dbReference type="ARBA" id="ARBA00022759"/>
    </source>
</evidence>
<dbReference type="PROSITE" id="PS50142">
    <property type="entry name" value="RNASE_3_2"/>
    <property type="match status" value="2"/>
</dbReference>
<dbReference type="GO" id="GO:0005524">
    <property type="term" value="F:ATP binding"/>
    <property type="evidence" value="ECO:0007669"/>
    <property type="project" value="UniProtKB-KW"/>
</dbReference>
<dbReference type="InterPro" id="IPR014001">
    <property type="entry name" value="Helicase_ATP-bd"/>
</dbReference>
<evidence type="ECO:0000256" key="13">
    <source>
        <dbReference type="ARBA" id="ARBA00023158"/>
    </source>
</evidence>
<dbReference type="GO" id="GO:0070578">
    <property type="term" value="C:RISC-loading complex"/>
    <property type="evidence" value="ECO:0007669"/>
    <property type="project" value="TreeGrafter"/>
</dbReference>
<dbReference type="GO" id="GO:0004530">
    <property type="term" value="F:deoxyribonuclease I activity"/>
    <property type="evidence" value="ECO:0007669"/>
    <property type="project" value="TreeGrafter"/>
</dbReference>
<comment type="cofactor">
    <cofactor evidence="1">
        <name>Mn(2+)</name>
        <dbReference type="ChEBI" id="CHEBI:29035"/>
    </cofactor>
</comment>
<dbReference type="Proteomes" id="UP001154078">
    <property type="component" value="Chromosome 3"/>
</dbReference>
<dbReference type="InterPro" id="IPR001650">
    <property type="entry name" value="Helicase_C-like"/>
</dbReference>
<dbReference type="PROSITE" id="PS51192">
    <property type="entry name" value="HELICASE_ATP_BIND_1"/>
    <property type="match status" value="1"/>
</dbReference>